<dbReference type="InterPro" id="IPR035647">
    <property type="entry name" value="EFG_III/V"/>
</dbReference>
<dbReference type="SUPFAM" id="SSF54980">
    <property type="entry name" value="EF-G C-terminal domain-like"/>
    <property type="match status" value="1"/>
</dbReference>
<dbReference type="Pfam" id="PF01205">
    <property type="entry name" value="Impact_N"/>
    <property type="match status" value="1"/>
</dbReference>
<dbReference type="PANTHER" id="PTHR16301:SF20">
    <property type="entry name" value="IMPACT FAMILY MEMBER YIGZ"/>
    <property type="match status" value="1"/>
</dbReference>
<dbReference type="Gene3D" id="3.30.230.30">
    <property type="entry name" value="Impact, N-terminal domain"/>
    <property type="match status" value="1"/>
</dbReference>
<dbReference type="Proteomes" id="UP000676428">
    <property type="component" value="Chromosome"/>
</dbReference>
<dbReference type="NCBIfam" id="TIGR00257">
    <property type="entry name" value="IMPACT_YIGZ"/>
    <property type="match status" value="1"/>
</dbReference>
<dbReference type="InterPro" id="IPR001498">
    <property type="entry name" value="Impact_N"/>
</dbReference>
<proteinExistence type="inferred from homology"/>
<dbReference type="Gene3D" id="3.30.70.240">
    <property type="match status" value="1"/>
</dbReference>
<keyword evidence="5" id="KW-1185">Reference proteome</keyword>
<sequence length="207" mass="22351">MADSYPIPEGEVVFEEEIKHSRFITVLFHCPSAAVLRDKLAQLRVTYPAATHYCQAAIMSEPNDDVAVSSSDDGEPSGSAGRPMLAVLKGSGIGEVGVVVIRYFGGIELGVGGLVRAYSSGVQHALKMLSLTIKVKTVAARLYCGYAQLPDVEHYLSLFHVVIVERQFAENVSLHLAIPISAKGALAEKLQRISQGQLQLCFSDEAY</sequence>
<dbReference type="PANTHER" id="PTHR16301">
    <property type="entry name" value="IMPACT-RELATED"/>
    <property type="match status" value="1"/>
</dbReference>
<dbReference type="EMBL" id="CP074572">
    <property type="protein sequence ID" value="QVK24495.1"/>
    <property type="molecule type" value="Genomic_DNA"/>
</dbReference>
<dbReference type="InterPro" id="IPR015269">
    <property type="entry name" value="UPF0029_Impact_C"/>
</dbReference>
<feature type="domain" description="Impact N-terminal" evidence="2">
    <location>
        <begin position="19"/>
        <end position="126"/>
    </location>
</feature>
<dbReference type="InterPro" id="IPR015796">
    <property type="entry name" value="Impact_YigZ-like"/>
</dbReference>
<dbReference type="InterPro" id="IPR023582">
    <property type="entry name" value="Impact"/>
</dbReference>
<name>A0ABX8DII3_9GAMM</name>
<evidence type="ECO:0000259" key="3">
    <source>
        <dbReference type="Pfam" id="PF09186"/>
    </source>
</evidence>
<evidence type="ECO:0000256" key="1">
    <source>
        <dbReference type="ARBA" id="ARBA00007665"/>
    </source>
</evidence>
<protein>
    <submittedName>
        <fullName evidence="4">YigZ family protein</fullName>
    </submittedName>
</protein>
<dbReference type="PROSITE" id="PS00910">
    <property type="entry name" value="UPF0029"/>
    <property type="match status" value="1"/>
</dbReference>
<dbReference type="RefSeq" id="WP_213683083.1">
    <property type="nucleotide sequence ID" value="NZ_CP074572.1"/>
</dbReference>
<accession>A0ABX8DII3</accession>
<dbReference type="InterPro" id="IPR020568">
    <property type="entry name" value="Ribosomal_Su5_D2-typ_SF"/>
</dbReference>
<dbReference type="Pfam" id="PF09186">
    <property type="entry name" value="DUF1949"/>
    <property type="match status" value="1"/>
</dbReference>
<organism evidence="4 5">
    <name type="scientific">Shewanella dokdonensis</name>
    <dbReference type="NCBI Taxonomy" id="712036"/>
    <lineage>
        <taxon>Bacteria</taxon>
        <taxon>Pseudomonadati</taxon>
        <taxon>Pseudomonadota</taxon>
        <taxon>Gammaproteobacteria</taxon>
        <taxon>Alteromonadales</taxon>
        <taxon>Shewanellaceae</taxon>
        <taxon>Shewanella</taxon>
    </lineage>
</organism>
<dbReference type="InterPro" id="IPR020569">
    <property type="entry name" value="UPF0029_Impact_CS"/>
</dbReference>
<dbReference type="InterPro" id="IPR036956">
    <property type="entry name" value="Impact_N_sf"/>
</dbReference>
<evidence type="ECO:0000313" key="4">
    <source>
        <dbReference type="EMBL" id="QVK24495.1"/>
    </source>
</evidence>
<evidence type="ECO:0000259" key="2">
    <source>
        <dbReference type="Pfam" id="PF01205"/>
    </source>
</evidence>
<dbReference type="SUPFAM" id="SSF54211">
    <property type="entry name" value="Ribosomal protein S5 domain 2-like"/>
    <property type="match status" value="1"/>
</dbReference>
<reference evidence="4 5" key="1">
    <citation type="journal article" date="2012" name="Int. J. Syst. Evol. Microbiol.">
        <title>Shewanella dokdonensis sp. nov., isolated from seawater.</title>
        <authorList>
            <person name="Sung H.R."/>
            <person name="Yoon J.H."/>
            <person name="Ghim S.Y."/>
        </authorList>
    </citation>
    <scope>NUCLEOTIDE SEQUENCE [LARGE SCALE GENOMIC DNA]</scope>
    <source>
        <strain evidence="4 5">DSM 23626</strain>
    </source>
</reference>
<comment type="similarity">
    <text evidence="1">Belongs to the IMPACT family.</text>
</comment>
<gene>
    <name evidence="4" type="ORF">KHX94_08580</name>
</gene>
<evidence type="ECO:0000313" key="5">
    <source>
        <dbReference type="Proteomes" id="UP000676428"/>
    </source>
</evidence>
<feature type="domain" description="UPF0029" evidence="3">
    <location>
        <begin position="144"/>
        <end position="197"/>
    </location>
</feature>